<dbReference type="STRING" id="630626.EBL_c14520"/>
<gene>
    <name evidence="3" type="ordered locus">EBL_c14520</name>
</gene>
<keyword evidence="3" id="KW-0328">Glycosyltransferase</keyword>
<feature type="domain" description="Glycosyl transferase family 1" evidence="1">
    <location>
        <begin position="190"/>
        <end position="353"/>
    </location>
</feature>
<dbReference type="eggNOG" id="COG0438">
    <property type="taxonomic scope" value="Bacteria"/>
</dbReference>
<dbReference type="Pfam" id="PF13477">
    <property type="entry name" value="Glyco_trans_4_2"/>
    <property type="match status" value="1"/>
</dbReference>
<dbReference type="Gene3D" id="3.40.50.2000">
    <property type="entry name" value="Glycogen Phosphorylase B"/>
    <property type="match status" value="2"/>
</dbReference>
<dbReference type="SUPFAM" id="SSF53756">
    <property type="entry name" value="UDP-Glycosyltransferase/glycogen phosphorylase"/>
    <property type="match status" value="1"/>
</dbReference>
<dbReference type="HOGENOM" id="CLU_009583_8_1_6"/>
<dbReference type="RefSeq" id="WP_002439961.1">
    <property type="nucleotide sequence ID" value="NC_017910.1"/>
</dbReference>
<dbReference type="AlphaFoldDB" id="I2B7Q0"/>
<evidence type="ECO:0000259" key="1">
    <source>
        <dbReference type="Pfam" id="PF00534"/>
    </source>
</evidence>
<dbReference type="PANTHER" id="PTHR12526:SF638">
    <property type="entry name" value="SPORE COAT PROTEIN SA"/>
    <property type="match status" value="1"/>
</dbReference>
<dbReference type="EMBL" id="CP001560">
    <property type="protein sequence ID" value="AFJ46554.1"/>
    <property type="molecule type" value="Genomic_DNA"/>
</dbReference>
<proteinExistence type="predicted"/>
<name>I2B7Q0_SHIBC</name>
<dbReference type="PANTHER" id="PTHR12526">
    <property type="entry name" value="GLYCOSYLTRANSFERASE"/>
    <property type="match status" value="1"/>
</dbReference>
<evidence type="ECO:0000259" key="2">
    <source>
        <dbReference type="Pfam" id="PF13477"/>
    </source>
</evidence>
<evidence type="ECO:0000313" key="3">
    <source>
        <dbReference type="EMBL" id="AFJ46554.1"/>
    </source>
</evidence>
<dbReference type="Pfam" id="PF00534">
    <property type="entry name" value="Glycos_transf_1"/>
    <property type="match status" value="1"/>
</dbReference>
<sequence>MKKLCYFINSDWYFDLHWVDRAIAARNAGYEIHVISHFTDDRIVGKFANIGFHCHNLPIEAQSFNPLVFIKAFQRAVKIIKKINPDLIHCITIKPCLIGGVIARRARKPVVISFVGLGRVFSAQGMLLKLLRHITIHAYKFIANNRHSVFMFEHERDRICLSSLVGISQDRTIVIDGAGIDPEIYKYSLEQYRETPVVLFASRLLWSKGLGDLVEAKKRLHQRGIRFTLNVAGILVEHDKDAISVDVVERWHQDGLINWLGRSNNVCNLIEESNIVALPSVYSEGIPRILLEASSVGRACIAYDVGGCQSLIINNDNGLIVKSNSIDELTEKLEYLLSNPDERIRMGIRGRKRVIDKFSSKLVIHNTLKTYHDVVRG</sequence>
<keyword evidence="3" id="KW-0808">Transferase</keyword>
<dbReference type="GO" id="GO:0016757">
    <property type="term" value="F:glycosyltransferase activity"/>
    <property type="evidence" value="ECO:0007669"/>
    <property type="project" value="UniProtKB-KW"/>
</dbReference>
<dbReference type="OrthoDB" id="9775208at2"/>
<dbReference type="PATRIC" id="fig|630626.3.peg.1400"/>
<reference evidence="3 4" key="1">
    <citation type="journal article" date="2012" name="J. Bacteriol.">
        <title>Complete genome sequence of the B12-producing Shimwellia blattae strain DSM 4481, isolated from a cockroach.</title>
        <authorList>
            <person name="Brzuszkiewicz E."/>
            <person name="Waschkowitz T."/>
            <person name="Wiezer A."/>
            <person name="Daniel R."/>
        </authorList>
    </citation>
    <scope>NUCLEOTIDE SEQUENCE [LARGE SCALE GENOMIC DNA]</scope>
    <source>
        <strain evidence="4">ATCC 29907 / DSM 4481 / JCM 1650 / NBRC 105725 / CDC 9005-74</strain>
    </source>
</reference>
<dbReference type="GO" id="GO:1901135">
    <property type="term" value="P:carbohydrate derivative metabolic process"/>
    <property type="evidence" value="ECO:0007669"/>
    <property type="project" value="UniProtKB-ARBA"/>
</dbReference>
<organism evidence="3 4">
    <name type="scientific">Shimwellia blattae (strain ATCC 29907 / DSM 4481 / JCM 1650 / NBRC 105725 / CDC 9005-74)</name>
    <name type="common">Escherichia blattae</name>
    <dbReference type="NCBI Taxonomy" id="630626"/>
    <lineage>
        <taxon>Bacteria</taxon>
        <taxon>Pseudomonadati</taxon>
        <taxon>Pseudomonadota</taxon>
        <taxon>Gammaproteobacteria</taxon>
        <taxon>Enterobacterales</taxon>
        <taxon>Enterobacteriaceae</taxon>
        <taxon>Shimwellia</taxon>
    </lineage>
</organism>
<feature type="domain" description="Glycosyltransferase subfamily 4-like N-terminal" evidence="2">
    <location>
        <begin position="3"/>
        <end position="126"/>
    </location>
</feature>
<keyword evidence="4" id="KW-1185">Reference proteome</keyword>
<dbReference type="InterPro" id="IPR028098">
    <property type="entry name" value="Glyco_trans_4-like_N"/>
</dbReference>
<evidence type="ECO:0000313" key="4">
    <source>
        <dbReference type="Proteomes" id="UP000001955"/>
    </source>
</evidence>
<protein>
    <submittedName>
        <fullName evidence="3">Pedicted galactosyltransferase</fullName>
    </submittedName>
</protein>
<dbReference type="InterPro" id="IPR001296">
    <property type="entry name" value="Glyco_trans_1"/>
</dbReference>
<accession>K6VD16</accession>
<dbReference type="KEGG" id="ebt:EBL_c14520"/>
<dbReference type="Proteomes" id="UP000001955">
    <property type="component" value="Chromosome"/>
</dbReference>
<dbReference type="CDD" id="cd03808">
    <property type="entry name" value="GT4_CapM-like"/>
    <property type="match status" value="1"/>
</dbReference>
<accession>I2B7Q0</accession>